<gene>
    <name evidence="1" type="ORF">CO009_00775</name>
</gene>
<accession>A0A2M8GKF4</accession>
<name>A0A2M8GKF4_9BACT</name>
<proteinExistence type="predicted"/>
<reference evidence="2" key="1">
    <citation type="submission" date="2017-09" db="EMBL/GenBank/DDBJ databases">
        <title>Depth-based differentiation of microbial function through sediment-hosted aquifers and enrichment of novel symbionts in the deep terrestrial subsurface.</title>
        <authorList>
            <person name="Probst A.J."/>
            <person name="Ladd B."/>
            <person name="Jarett J.K."/>
            <person name="Geller-Mcgrath D.E."/>
            <person name="Sieber C.M.K."/>
            <person name="Emerson J.B."/>
            <person name="Anantharaman K."/>
            <person name="Thomas B.C."/>
            <person name="Malmstrom R."/>
            <person name="Stieglmeier M."/>
            <person name="Klingl A."/>
            <person name="Woyke T."/>
            <person name="Ryan C.M."/>
            <person name="Banfield J.F."/>
        </authorList>
    </citation>
    <scope>NUCLEOTIDE SEQUENCE [LARGE SCALE GENOMIC DNA]</scope>
</reference>
<comment type="caution">
    <text evidence="1">The sequence shown here is derived from an EMBL/GenBank/DDBJ whole genome shotgun (WGS) entry which is preliminary data.</text>
</comment>
<sequence>MVFYQLDVNMLVIGGINSMTIASVNRNINWEHRQQPSTLVQTPVICTVVENHRVVAVTQGDGLVVSRALTQLIEVLKKPTVHPRVDIVYATDS</sequence>
<dbReference type="AlphaFoldDB" id="A0A2M8GKF4"/>
<protein>
    <submittedName>
        <fullName evidence="1">Uncharacterized protein</fullName>
    </submittedName>
</protein>
<dbReference type="Proteomes" id="UP000228960">
    <property type="component" value="Unassembled WGS sequence"/>
</dbReference>
<dbReference type="EMBL" id="PFQM01000020">
    <property type="protein sequence ID" value="PJC80947.1"/>
    <property type="molecule type" value="Genomic_DNA"/>
</dbReference>
<organism evidence="1 2">
    <name type="scientific">Candidatus Shapirobacteria bacterium CG_4_8_14_3_um_filter_35_11</name>
    <dbReference type="NCBI Taxonomy" id="1974874"/>
    <lineage>
        <taxon>Bacteria</taxon>
        <taxon>Candidatus Shapironibacteriota</taxon>
    </lineage>
</organism>
<evidence type="ECO:0000313" key="1">
    <source>
        <dbReference type="EMBL" id="PJC80947.1"/>
    </source>
</evidence>
<evidence type="ECO:0000313" key="2">
    <source>
        <dbReference type="Proteomes" id="UP000228960"/>
    </source>
</evidence>